<protein>
    <recommendedName>
        <fullName evidence="4">DEK C-terminal domain-containing protein</fullName>
    </recommendedName>
</protein>
<name>A0ABS7CQV6_9BACT</name>
<feature type="region of interest" description="Disordered" evidence="1">
    <location>
        <begin position="1"/>
        <end position="28"/>
    </location>
</feature>
<evidence type="ECO:0000313" key="3">
    <source>
        <dbReference type="Proteomes" id="UP000813018"/>
    </source>
</evidence>
<dbReference type="EMBL" id="JAHYXK010000002">
    <property type="protein sequence ID" value="MBW7466185.1"/>
    <property type="molecule type" value="Genomic_DNA"/>
</dbReference>
<keyword evidence="3" id="KW-1185">Reference proteome</keyword>
<accession>A0ABS7CQV6</accession>
<dbReference type="RefSeq" id="WP_219876064.1">
    <property type="nucleotide sequence ID" value="NZ_JAHYXK010000002.1"/>
</dbReference>
<proteinExistence type="predicted"/>
<dbReference type="Proteomes" id="UP000813018">
    <property type="component" value="Unassembled WGS sequence"/>
</dbReference>
<comment type="caution">
    <text evidence="2">The sequence shown here is derived from an EMBL/GenBank/DDBJ whole genome shotgun (WGS) entry which is preliminary data.</text>
</comment>
<evidence type="ECO:0000256" key="1">
    <source>
        <dbReference type="SAM" id="MobiDB-lite"/>
    </source>
</evidence>
<sequence>MAEETEEPQKNKGGRPKGATTKKKGLNEDVRDVLDKKLKRLALEALESDDVSEKEKMAIIRDLLPYAASKKTEEKKEIPENLKFVKIIIKGYNPGEDPFADDDKPEETEE</sequence>
<gene>
    <name evidence="2" type="ORF">K0O23_03835</name>
</gene>
<evidence type="ECO:0008006" key="4">
    <source>
        <dbReference type="Google" id="ProtNLM"/>
    </source>
</evidence>
<reference evidence="2 3" key="1">
    <citation type="journal article" date="2016" name="Int. J. Syst. Evol. Microbiol.">
        <title>Pontibacter aydingkolensis sp. nov., isolated from soil of a salt lake.</title>
        <authorList>
            <person name="Osman G."/>
            <person name="Zhang T."/>
            <person name="Lou K."/>
            <person name="Gao Y."/>
            <person name="Chang W."/>
            <person name="Lin Q."/>
            <person name="Yang H.M."/>
            <person name="Huo X.D."/>
            <person name="Wang N."/>
        </authorList>
    </citation>
    <scope>NUCLEOTIDE SEQUENCE [LARGE SCALE GENOMIC DNA]</scope>
    <source>
        <strain evidence="2 3">KACC 19255</strain>
    </source>
</reference>
<feature type="compositionally biased region" description="Basic residues" evidence="1">
    <location>
        <begin position="12"/>
        <end position="24"/>
    </location>
</feature>
<organism evidence="2 3">
    <name type="scientific">Pontibacter aydingkolensis</name>
    <dbReference type="NCBI Taxonomy" id="1911536"/>
    <lineage>
        <taxon>Bacteria</taxon>
        <taxon>Pseudomonadati</taxon>
        <taxon>Bacteroidota</taxon>
        <taxon>Cytophagia</taxon>
        <taxon>Cytophagales</taxon>
        <taxon>Hymenobacteraceae</taxon>
        <taxon>Pontibacter</taxon>
    </lineage>
</organism>
<evidence type="ECO:0000313" key="2">
    <source>
        <dbReference type="EMBL" id="MBW7466185.1"/>
    </source>
</evidence>